<dbReference type="GO" id="GO:0005737">
    <property type="term" value="C:cytoplasm"/>
    <property type="evidence" value="ECO:0007669"/>
    <property type="project" value="TreeGrafter"/>
</dbReference>
<dbReference type="Pfam" id="PF13191">
    <property type="entry name" value="AAA_16"/>
    <property type="match status" value="1"/>
</dbReference>
<protein>
    <submittedName>
        <fullName evidence="4">DNA-binding SARP family transcriptional activator</fullName>
    </submittedName>
</protein>
<evidence type="ECO:0000313" key="5">
    <source>
        <dbReference type="Proteomes" id="UP000541969"/>
    </source>
</evidence>
<feature type="domain" description="Bacterial transcriptional activator" evidence="3">
    <location>
        <begin position="100"/>
        <end position="224"/>
    </location>
</feature>
<dbReference type="GO" id="GO:0005524">
    <property type="term" value="F:ATP binding"/>
    <property type="evidence" value="ECO:0007669"/>
    <property type="project" value="UniProtKB-KW"/>
</dbReference>
<dbReference type="SUPFAM" id="SSF48452">
    <property type="entry name" value="TPR-like"/>
    <property type="match status" value="2"/>
</dbReference>
<dbReference type="InterPro" id="IPR041664">
    <property type="entry name" value="AAA_16"/>
</dbReference>
<evidence type="ECO:0000313" key="4">
    <source>
        <dbReference type="EMBL" id="NYJ08397.1"/>
    </source>
</evidence>
<reference evidence="4 5" key="1">
    <citation type="submission" date="2020-07" db="EMBL/GenBank/DDBJ databases">
        <title>Sequencing the genomes of 1000 actinobacteria strains.</title>
        <authorList>
            <person name="Klenk H.-P."/>
        </authorList>
    </citation>
    <scope>NUCLEOTIDE SEQUENCE [LARGE SCALE GENOMIC DNA]</scope>
    <source>
        <strain evidence="4 5">DSM 104001</strain>
    </source>
</reference>
<dbReference type="GO" id="GO:0004016">
    <property type="term" value="F:adenylate cyclase activity"/>
    <property type="evidence" value="ECO:0007669"/>
    <property type="project" value="TreeGrafter"/>
</dbReference>
<dbReference type="PANTHER" id="PTHR16305:SF35">
    <property type="entry name" value="TRANSCRIPTIONAL ACTIVATOR DOMAIN"/>
    <property type="match status" value="1"/>
</dbReference>
<dbReference type="Gene3D" id="1.25.40.10">
    <property type="entry name" value="Tetratricopeptide repeat domain"/>
    <property type="match status" value="2"/>
</dbReference>
<organism evidence="4 5">
    <name type="scientific">Petropleomorpha daqingensis</name>
    <dbReference type="NCBI Taxonomy" id="2026353"/>
    <lineage>
        <taxon>Bacteria</taxon>
        <taxon>Bacillati</taxon>
        <taxon>Actinomycetota</taxon>
        <taxon>Actinomycetes</taxon>
        <taxon>Geodermatophilales</taxon>
        <taxon>Geodermatophilaceae</taxon>
        <taxon>Petropleomorpha</taxon>
    </lineage>
</organism>
<sequence length="1040" mass="109234">MDHVRVGLLGGFAVHVGDRLLPAAAWTRRSSSAVVKLLALAPGRSLHRDQVVDALWPDLAPDAAADRLNTAVHYARRALGSPQAIARRGELLALDATLEVDVDTFATLARTALRTATAADVDAALAAYPGPLLPDDLFAPWAEADRDRLAALHADLLRAGGRWEELLAREPADEQAHMELLRAHAARGDRRAVLRQFERLDRALRVELGVAPSEEAVALRDAVAPPTSAVARVPALVGRRPELERLEVALRQSRAGRGGTVLVHGPPGVGTSAVLAWVRARAEDGGARVGAGAAAALEEGWPYAPVLEALADLARRHPALLDGLGDTYREEIGRALRGEQLHWSGEGTHQRLFVSVTELVRLAAAGSGVVLTVDDLAEADEASLRLLHYLARAVAAAPVLLVLGARTPTPGSRLDQLRSGLLRRQALVELPLAPLSPAGTAALLAQRLGSPPADGVAVDVHRLSRGLPRRIVELVPSAALSAPRWPDVRVLLARCPPGTDEALRRVALAGTSFGTDEFLALAGIGEDAGFAMLEACLAEGLVEPADLGYRFPTPGVRDALLAGLPPHRRERLHREVAAALQEVGAAPARIGEHLLAAGGAAEAVPHLLRAAEQAAALGAYRDALDLVERARPAATGRDRGRALGLRADLLQAVGDPAAVGAYRSAAAATGGQARRQLLARLARTASLEGDPDTAVEALVGLAPDGGPADASILLAQGVVAYFHGDLEAAQAATEAVRRTPQSTSDWRLSELVTLQGLIAHDRGEWFSRLHHEMQQTREEPAIATAVFDAHLCVAEFLLYGAVPYPEVLALSRSFGDSASQSGAQRAVAFARALTGEAALLSGDLTTAETELRAAADLHASIGASAGEAHSLQRLAEVRLQQGDRAEARRLLTRALPRARWSPIAMHLMQRIHGTTIAAADTPADAYAAAEAAEASIAREDRCLFCQIMIAVPSAIACADVGDLDGARRHLREAEHSPALAHSTAWQAAVLEVRAHLAGAEGDEAARGALFEEAARCFDAAGQPLDAARCRSAAGVSAGSA</sequence>
<name>A0A853CLF7_9ACTN</name>
<dbReference type="Proteomes" id="UP000541969">
    <property type="component" value="Unassembled WGS sequence"/>
</dbReference>
<keyword evidence="2" id="KW-0067">ATP-binding</keyword>
<dbReference type="PANTHER" id="PTHR16305">
    <property type="entry name" value="TESTICULAR SOLUBLE ADENYLYL CYCLASE"/>
    <property type="match status" value="1"/>
</dbReference>
<dbReference type="GO" id="GO:0006355">
    <property type="term" value="P:regulation of DNA-templated transcription"/>
    <property type="evidence" value="ECO:0007669"/>
    <property type="project" value="InterPro"/>
</dbReference>
<dbReference type="AlphaFoldDB" id="A0A853CLF7"/>
<proteinExistence type="predicted"/>
<dbReference type="EMBL" id="JACBZT010000001">
    <property type="protein sequence ID" value="NYJ08397.1"/>
    <property type="molecule type" value="Genomic_DNA"/>
</dbReference>
<accession>A0A853CLF7</accession>
<dbReference type="InterPro" id="IPR036388">
    <property type="entry name" value="WH-like_DNA-bd_sf"/>
</dbReference>
<dbReference type="InterPro" id="IPR005158">
    <property type="entry name" value="BTAD"/>
</dbReference>
<gene>
    <name evidence="4" type="ORF">GGQ55_004675</name>
</gene>
<keyword evidence="5" id="KW-1185">Reference proteome</keyword>
<evidence type="ECO:0000259" key="3">
    <source>
        <dbReference type="SMART" id="SM01043"/>
    </source>
</evidence>
<evidence type="ECO:0000256" key="2">
    <source>
        <dbReference type="ARBA" id="ARBA00022840"/>
    </source>
</evidence>
<dbReference type="Gene3D" id="1.10.10.10">
    <property type="entry name" value="Winged helix-like DNA-binding domain superfamily/Winged helix DNA-binding domain"/>
    <property type="match status" value="1"/>
</dbReference>
<dbReference type="SUPFAM" id="SSF46894">
    <property type="entry name" value="C-terminal effector domain of the bipartite response regulators"/>
    <property type="match status" value="1"/>
</dbReference>
<keyword evidence="1" id="KW-0547">Nucleotide-binding</keyword>
<dbReference type="InterPro" id="IPR016032">
    <property type="entry name" value="Sig_transdc_resp-reg_C-effctor"/>
</dbReference>
<comment type="caution">
    <text evidence="4">The sequence shown here is derived from an EMBL/GenBank/DDBJ whole genome shotgun (WGS) entry which is preliminary data.</text>
</comment>
<keyword evidence="4" id="KW-0238">DNA-binding</keyword>
<dbReference type="RefSeq" id="WP_179720952.1">
    <property type="nucleotide sequence ID" value="NZ_JACBZT010000001.1"/>
</dbReference>
<evidence type="ECO:0000256" key="1">
    <source>
        <dbReference type="ARBA" id="ARBA00022741"/>
    </source>
</evidence>
<dbReference type="SMART" id="SM01043">
    <property type="entry name" value="BTAD"/>
    <property type="match status" value="1"/>
</dbReference>
<dbReference type="GO" id="GO:0003677">
    <property type="term" value="F:DNA binding"/>
    <property type="evidence" value="ECO:0007669"/>
    <property type="project" value="UniProtKB-KW"/>
</dbReference>
<dbReference type="SUPFAM" id="SSF52540">
    <property type="entry name" value="P-loop containing nucleoside triphosphate hydrolases"/>
    <property type="match status" value="1"/>
</dbReference>
<dbReference type="Pfam" id="PF03704">
    <property type="entry name" value="BTAD"/>
    <property type="match status" value="1"/>
</dbReference>
<dbReference type="InterPro" id="IPR011990">
    <property type="entry name" value="TPR-like_helical_dom_sf"/>
</dbReference>
<dbReference type="InterPro" id="IPR027417">
    <property type="entry name" value="P-loop_NTPase"/>
</dbReference>